<keyword evidence="2" id="KW-0479">Metal-binding</keyword>
<dbReference type="AlphaFoldDB" id="A0A6P5NT78"/>
<protein>
    <submittedName>
        <fullName evidence="7">Zinc finger BED domain-containing protein RICESLEEPER 2-like</fullName>
    </submittedName>
</protein>
<keyword evidence="6" id="KW-1185">Reference proteome</keyword>
<evidence type="ECO:0000313" key="7">
    <source>
        <dbReference type="RefSeq" id="XP_020999450.1"/>
    </source>
</evidence>
<evidence type="ECO:0000256" key="4">
    <source>
        <dbReference type="ARBA" id="ARBA00022833"/>
    </source>
</evidence>
<keyword evidence="5" id="KW-0539">Nucleus</keyword>
<dbReference type="GO" id="GO:0008270">
    <property type="term" value="F:zinc ion binding"/>
    <property type="evidence" value="ECO:0007669"/>
    <property type="project" value="UniProtKB-KW"/>
</dbReference>
<dbReference type="InterPro" id="IPR052035">
    <property type="entry name" value="ZnF_BED_domain_contain"/>
</dbReference>
<accession>A0A6P5NT78</accession>
<dbReference type="KEGG" id="adu:110281498"/>
<dbReference type="SUPFAM" id="SSF140996">
    <property type="entry name" value="Hermes dimerisation domain"/>
    <property type="match status" value="1"/>
</dbReference>
<dbReference type="GO" id="GO:0005634">
    <property type="term" value="C:nucleus"/>
    <property type="evidence" value="ECO:0007669"/>
    <property type="project" value="UniProtKB-SubCell"/>
</dbReference>
<dbReference type="SUPFAM" id="SSF53098">
    <property type="entry name" value="Ribonuclease H-like"/>
    <property type="match status" value="1"/>
</dbReference>
<dbReference type="Proteomes" id="UP000515211">
    <property type="component" value="Chromosome 5"/>
</dbReference>
<proteinExistence type="predicted"/>
<dbReference type="GeneID" id="110281498"/>
<evidence type="ECO:0000256" key="5">
    <source>
        <dbReference type="ARBA" id="ARBA00023242"/>
    </source>
</evidence>
<reference evidence="7" key="2">
    <citation type="submission" date="2025-08" db="UniProtKB">
        <authorList>
            <consortium name="RefSeq"/>
        </authorList>
    </citation>
    <scope>IDENTIFICATION</scope>
    <source>
        <tissue evidence="7">Whole plant</tissue>
    </source>
</reference>
<evidence type="ECO:0000256" key="2">
    <source>
        <dbReference type="ARBA" id="ARBA00022723"/>
    </source>
</evidence>
<reference evidence="6" key="1">
    <citation type="journal article" date="2016" name="Nat. Genet.">
        <title>The genome sequences of Arachis duranensis and Arachis ipaensis, the diploid ancestors of cultivated peanut.</title>
        <authorList>
            <person name="Bertioli D.J."/>
            <person name="Cannon S.B."/>
            <person name="Froenicke L."/>
            <person name="Huang G."/>
            <person name="Farmer A.D."/>
            <person name="Cannon E.K."/>
            <person name="Liu X."/>
            <person name="Gao D."/>
            <person name="Clevenger J."/>
            <person name="Dash S."/>
            <person name="Ren L."/>
            <person name="Moretzsohn M.C."/>
            <person name="Shirasawa K."/>
            <person name="Huang W."/>
            <person name="Vidigal B."/>
            <person name="Abernathy B."/>
            <person name="Chu Y."/>
            <person name="Niederhuth C.E."/>
            <person name="Umale P."/>
            <person name="Araujo A.C."/>
            <person name="Kozik A."/>
            <person name="Kim K.D."/>
            <person name="Burow M.D."/>
            <person name="Varshney R.K."/>
            <person name="Wang X."/>
            <person name="Zhang X."/>
            <person name="Barkley N."/>
            <person name="Guimaraes P.M."/>
            <person name="Isobe S."/>
            <person name="Guo B."/>
            <person name="Liao B."/>
            <person name="Stalker H.T."/>
            <person name="Schmitz R.J."/>
            <person name="Scheffler B.E."/>
            <person name="Leal-Bertioli S.C."/>
            <person name="Xun X."/>
            <person name="Jackson S.A."/>
            <person name="Michelmore R."/>
            <person name="Ozias-Akins P."/>
        </authorList>
    </citation>
    <scope>NUCLEOTIDE SEQUENCE [LARGE SCALE GENOMIC DNA]</scope>
    <source>
        <strain evidence="6">cv. V14167</strain>
    </source>
</reference>
<evidence type="ECO:0000256" key="1">
    <source>
        <dbReference type="ARBA" id="ARBA00004123"/>
    </source>
</evidence>
<evidence type="ECO:0000313" key="6">
    <source>
        <dbReference type="Proteomes" id="UP000515211"/>
    </source>
</evidence>
<comment type="subcellular location">
    <subcellularLocation>
        <location evidence="1">Nucleus</location>
    </subcellularLocation>
</comment>
<dbReference type="RefSeq" id="XP_020999450.1">
    <property type="nucleotide sequence ID" value="XM_021143791.1"/>
</dbReference>
<dbReference type="InterPro" id="IPR012337">
    <property type="entry name" value="RNaseH-like_sf"/>
</dbReference>
<organism evidence="6 7">
    <name type="scientific">Arachis duranensis</name>
    <name type="common">Wild peanut</name>
    <dbReference type="NCBI Taxonomy" id="130453"/>
    <lineage>
        <taxon>Eukaryota</taxon>
        <taxon>Viridiplantae</taxon>
        <taxon>Streptophyta</taxon>
        <taxon>Embryophyta</taxon>
        <taxon>Tracheophyta</taxon>
        <taxon>Spermatophyta</taxon>
        <taxon>Magnoliopsida</taxon>
        <taxon>eudicotyledons</taxon>
        <taxon>Gunneridae</taxon>
        <taxon>Pentapetalae</taxon>
        <taxon>rosids</taxon>
        <taxon>fabids</taxon>
        <taxon>Fabales</taxon>
        <taxon>Fabaceae</taxon>
        <taxon>Papilionoideae</taxon>
        <taxon>50 kb inversion clade</taxon>
        <taxon>dalbergioids sensu lato</taxon>
        <taxon>Dalbergieae</taxon>
        <taxon>Pterocarpus clade</taxon>
        <taxon>Arachis</taxon>
    </lineage>
</organism>
<evidence type="ECO:0000256" key="3">
    <source>
        <dbReference type="ARBA" id="ARBA00022771"/>
    </source>
</evidence>
<keyword evidence="3" id="KW-0863">Zinc-finger</keyword>
<keyword evidence="4" id="KW-0862">Zinc</keyword>
<gene>
    <name evidence="7" type="primary">LOC110281498</name>
</gene>
<dbReference type="PANTHER" id="PTHR46481:SF10">
    <property type="entry name" value="ZINC FINGER BED DOMAIN-CONTAINING PROTEIN 39"/>
    <property type="match status" value="1"/>
</dbReference>
<name>A0A6P5NT78_ARADU</name>
<sequence>MGSLKIDSGVARDMFTGYVVVGDNPFNMVDDRRFRNWVKYISSTLKLPSRNTVKADIVKVHKREAGKLKKILVSIPNRIFLTSDLWTSSTNEGFICLTAHFIDENWKLQNFFITLDNDSSNDTCVEHLKSLDVHGSLLCGGEFFHVCCFAHILNLIVQDGIKICSDAVYKIRESIKFLRKSESRMVKFKEYFEDIEGLEYTTALCLDVPTRWNSLYAMLASAIPYKKAFEMYKVKEAGFREYCPSSDE</sequence>
<dbReference type="PANTHER" id="PTHR46481">
    <property type="entry name" value="ZINC FINGER BED DOMAIN-CONTAINING PROTEIN 4"/>
    <property type="match status" value="1"/>
</dbReference>